<organism evidence="6 7">
    <name type="scientific">Lynx pardinus</name>
    <name type="common">Iberian lynx</name>
    <name type="synonym">Felis pardina</name>
    <dbReference type="NCBI Taxonomy" id="191816"/>
    <lineage>
        <taxon>Eukaryota</taxon>
        <taxon>Metazoa</taxon>
        <taxon>Chordata</taxon>
        <taxon>Craniata</taxon>
        <taxon>Vertebrata</taxon>
        <taxon>Euteleostomi</taxon>
        <taxon>Mammalia</taxon>
        <taxon>Eutheria</taxon>
        <taxon>Laurasiatheria</taxon>
        <taxon>Carnivora</taxon>
        <taxon>Feliformia</taxon>
        <taxon>Felidae</taxon>
        <taxon>Felinae</taxon>
        <taxon>Lynx</taxon>
    </lineage>
</organism>
<keyword evidence="6" id="KW-0687">Ribonucleoprotein</keyword>
<evidence type="ECO:0000256" key="4">
    <source>
        <dbReference type="ARBA" id="ARBA00045355"/>
    </source>
</evidence>
<comment type="subcellular location">
    <subcellularLocation>
        <location evidence="1">Mitochondrion</location>
    </subcellularLocation>
</comment>
<dbReference type="AlphaFoldDB" id="A0A485N410"/>
<dbReference type="GO" id="GO:0005840">
    <property type="term" value="C:ribosome"/>
    <property type="evidence" value="ECO:0007669"/>
    <property type="project" value="UniProtKB-KW"/>
</dbReference>
<sequence>MVGHIRYKNVHWSFMESLEPPQVVQVHCSSLMNQGNIYGQLTICTHTQQTLAIYDQFGWLMYGQEGVPRDVLEYVVFGKHLVNPYGS</sequence>
<evidence type="ECO:0000313" key="7">
    <source>
        <dbReference type="Proteomes" id="UP000386466"/>
    </source>
</evidence>
<dbReference type="Gene3D" id="3.10.450.240">
    <property type="match status" value="1"/>
</dbReference>
<evidence type="ECO:0000256" key="1">
    <source>
        <dbReference type="ARBA" id="ARBA00004173"/>
    </source>
</evidence>
<accession>A0A485N410</accession>
<comment type="function">
    <text evidence="4">Component of the mitochondrial large ribosomal subunit (mt-LSU). Within the mitochondrial ribosomes, required to direct the nascent polypeptide toward the tunnel exit and position the exit at a distance from the membrane surface.</text>
</comment>
<dbReference type="EMBL" id="CAAGRJ010009356">
    <property type="protein sequence ID" value="VFV26974.1"/>
    <property type="molecule type" value="Genomic_DNA"/>
</dbReference>
<dbReference type="PANTHER" id="PTHR28554:SF1">
    <property type="entry name" value="LARGE RIBOSOMAL SUBUNIT PROTEIN ML45"/>
    <property type="match status" value="1"/>
</dbReference>
<keyword evidence="2" id="KW-0809">Transit peptide</keyword>
<dbReference type="GO" id="GO:0005739">
    <property type="term" value="C:mitochondrion"/>
    <property type="evidence" value="ECO:0007669"/>
    <property type="project" value="UniProtKB-SubCell"/>
</dbReference>
<dbReference type="Pfam" id="PF04280">
    <property type="entry name" value="Tim44"/>
    <property type="match status" value="1"/>
</dbReference>
<proteinExistence type="predicted"/>
<evidence type="ECO:0000313" key="6">
    <source>
        <dbReference type="EMBL" id="VFV26974.1"/>
    </source>
</evidence>
<evidence type="ECO:0000259" key="5">
    <source>
        <dbReference type="Pfam" id="PF04280"/>
    </source>
</evidence>
<keyword evidence="7" id="KW-1185">Reference proteome</keyword>
<evidence type="ECO:0000256" key="2">
    <source>
        <dbReference type="ARBA" id="ARBA00022946"/>
    </source>
</evidence>
<dbReference type="PANTHER" id="PTHR28554">
    <property type="entry name" value="39S RIBOSOMAL PROTEIN L45, MITOCHONDRIAL"/>
    <property type="match status" value="1"/>
</dbReference>
<dbReference type="InterPro" id="IPR007379">
    <property type="entry name" value="Tim44-like_dom"/>
</dbReference>
<dbReference type="Proteomes" id="UP000386466">
    <property type="component" value="Unassembled WGS sequence"/>
</dbReference>
<feature type="domain" description="Tim44-like" evidence="5">
    <location>
        <begin position="6"/>
        <end position="85"/>
    </location>
</feature>
<gene>
    <name evidence="6" type="ORF">LYPA_23C002448</name>
</gene>
<keyword evidence="3" id="KW-0496">Mitochondrion</keyword>
<dbReference type="InterPro" id="IPR051975">
    <property type="entry name" value="mtLSU_mL45"/>
</dbReference>
<protein>
    <submittedName>
        <fullName evidence="6">39s ribosomal protein</fullName>
    </submittedName>
</protein>
<name>A0A485N410_LYNPA</name>
<evidence type="ECO:0000256" key="3">
    <source>
        <dbReference type="ARBA" id="ARBA00023128"/>
    </source>
</evidence>
<keyword evidence="6" id="KW-0689">Ribosomal protein</keyword>
<reference evidence="6 7" key="1">
    <citation type="submission" date="2019-01" db="EMBL/GenBank/DDBJ databases">
        <authorList>
            <person name="Alioto T."/>
            <person name="Alioto T."/>
        </authorList>
    </citation>
    <scope>NUCLEOTIDE SEQUENCE [LARGE SCALE GENOMIC DNA]</scope>
</reference>